<comment type="caution">
    <text evidence="3">The sequence shown here is derived from an EMBL/GenBank/DDBJ whole genome shotgun (WGS) entry which is preliminary data.</text>
</comment>
<protein>
    <recommendedName>
        <fullName evidence="2">CHAT domain-containing protein</fullName>
    </recommendedName>
</protein>
<feature type="compositionally biased region" description="Polar residues" evidence="1">
    <location>
        <begin position="46"/>
        <end position="67"/>
    </location>
</feature>
<feature type="region of interest" description="Disordered" evidence="1">
    <location>
        <begin position="186"/>
        <end position="208"/>
    </location>
</feature>
<feature type="compositionally biased region" description="Low complexity" evidence="1">
    <location>
        <begin position="192"/>
        <end position="208"/>
    </location>
</feature>
<reference evidence="3 4" key="1">
    <citation type="journal article" date="2018" name="Evol. Lett.">
        <title>Horizontal gene cluster transfer increased hallucinogenic mushroom diversity.</title>
        <authorList>
            <person name="Reynolds H.T."/>
            <person name="Vijayakumar V."/>
            <person name="Gluck-Thaler E."/>
            <person name="Korotkin H.B."/>
            <person name="Matheny P.B."/>
            <person name="Slot J.C."/>
        </authorList>
    </citation>
    <scope>NUCLEOTIDE SEQUENCE [LARGE SCALE GENOMIC DNA]</scope>
    <source>
        <strain evidence="3 4">2629</strain>
    </source>
</reference>
<gene>
    <name evidence="3" type="ORF">CVT24_011494</name>
</gene>
<dbReference type="InParanoid" id="A0A409YGV6"/>
<dbReference type="STRING" id="181874.A0A409YGV6"/>
<evidence type="ECO:0000259" key="2">
    <source>
        <dbReference type="Pfam" id="PF12770"/>
    </source>
</evidence>
<evidence type="ECO:0000313" key="4">
    <source>
        <dbReference type="Proteomes" id="UP000284842"/>
    </source>
</evidence>
<dbReference type="Pfam" id="PF12770">
    <property type="entry name" value="CHAT"/>
    <property type="match status" value="1"/>
</dbReference>
<dbReference type="InterPro" id="IPR024983">
    <property type="entry name" value="CHAT_dom"/>
</dbReference>
<name>A0A409YGV6_9AGAR</name>
<accession>A0A409YGV6</accession>
<dbReference type="Proteomes" id="UP000284842">
    <property type="component" value="Unassembled WGS sequence"/>
</dbReference>
<dbReference type="AlphaFoldDB" id="A0A409YGV6"/>
<proteinExistence type="predicted"/>
<dbReference type="OrthoDB" id="9991317at2759"/>
<feature type="domain" description="CHAT" evidence="2">
    <location>
        <begin position="993"/>
        <end position="1257"/>
    </location>
</feature>
<evidence type="ECO:0000256" key="1">
    <source>
        <dbReference type="SAM" id="MobiDB-lite"/>
    </source>
</evidence>
<evidence type="ECO:0000313" key="3">
    <source>
        <dbReference type="EMBL" id="PPR02246.1"/>
    </source>
</evidence>
<feature type="region of interest" description="Disordered" evidence="1">
    <location>
        <begin position="30"/>
        <end position="68"/>
    </location>
</feature>
<keyword evidence="4" id="KW-1185">Reference proteome</keyword>
<sequence length="1275" mass="142089">MNHHYNDNLSSNSFNDELEREFEKMIQAESASGPMNSDVAGGVGSGSPTRASYATRTDVTSAPSTTLDDFGELPRRFLALMNERFPPSSESPGEPPGLSTATPEQHLDWLRNTHNKLRAELATLAQQHQYRGAEIPMSTLPSYEGGEELGGLSGGSYSVMDALDSFPQFLDAIEDSFRAMDMLQATPSQHDSTPPSMPSTSSAPSLSPPLAFRGHGAQLSILEKIASEASSKRNYLTMFMSEGLTRRVQQDEALLRSSYCELYDFSLSLPEEGPSQIFLHSALGVIALHLYEIIWERKLLDDAVMATSDAFYEFQRLGENLEKLPSLIRGFAYGQRLLAQATGEGEKLSVPVQLLELAYDILKDVEGTPGRVEDFLHYELACCLCERSFLMEVDADLNSAINHLQTICKGEIASSDKLCRLGYSHLHRFNLHGDLDDLDRASRLAVQAAGMQSKTNMPDMDLDRASGLHLSALCLEQKFYLQLDAMYLDHAIAKCRTALPMLREKNPFLIRCKCDLALLLFLRYESCGDRRDLDAAEAELLNALVLETQEWNIHVPIRVVLSFVQAHKAESLTEMDEAVQLLLNARKTFSGPAYVESKIEEFVSRAYRHRYNTNKPTDDLHSALHHARRALEKSSPTSPRRAELSLYLGQLLMLVYKQDSDISHCNEALSYFTQATKGTSGRPTVRFQAAKEWADAAEACHSLALVDALEYGLHLLPTVAWVGHRMPVQYRILSSQSSTFTSRAAAHAIQQNQLEKAVVYLEMGRNVLWTQALQFRAGSTAQKHAADMEEGEYLADYLSREMHDDGNEVTDEQLVQMMDQLPPTFLDLFRSLGGAMKAVRKQSAEARGEARPMVDRKALNLLGDQVEQEYREASLHNAARRWQALRQDLQSLGDSLDPSGSSLHGRFPQIDDLDLVLRKGPVVIINTYNHRSDAIVLFHKVKEGGVGLRHVALPMMSADDVHVWAESLREGIRLFETQRCTLAKYEETVLIPILRSLWRCMVFPIVQNLKEYQDLREKIWWCPTGPLAFLPIHAAGPYHDNEPGLLELVASSYIPTLNSLIRASKAASESFRLLAVAQPKTPGYSSLPGAKKEMAVIQEQFHAHPEKVTVLMNDEATVHKFTQNLTDKTWLHFACHAEQDEAYPFHSSFFLHDGPLKLSKLMRMDLTRVQFAMLSACLTSAGDAALPDECIHLAAGMQFSGVRSVVATMWSVLDAVGVRAAKGVYRHLLSSSKSDESVLDPDPGDAAKALQLALLDMKKAKVPLAYRVPFIHLGL</sequence>
<dbReference type="EMBL" id="NHTK01001180">
    <property type="protein sequence ID" value="PPR02246.1"/>
    <property type="molecule type" value="Genomic_DNA"/>
</dbReference>
<organism evidence="3 4">
    <name type="scientific">Panaeolus cyanescens</name>
    <dbReference type="NCBI Taxonomy" id="181874"/>
    <lineage>
        <taxon>Eukaryota</taxon>
        <taxon>Fungi</taxon>
        <taxon>Dikarya</taxon>
        <taxon>Basidiomycota</taxon>
        <taxon>Agaricomycotina</taxon>
        <taxon>Agaricomycetes</taxon>
        <taxon>Agaricomycetidae</taxon>
        <taxon>Agaricales</taxon>
        <taxon>Agaricineae</taxon>
        <taxon>Galeropsidaceae</taxon>
        <taxon>Panaeolus</taxon>
    </lineage>
</organism>